<feature type="transmembrane region" description="Helical" evidence="1">
    <location>
        <begin position="23"/>
        <end position="43"/>
    </location>
</feature>
<name>A0A6J7SK22_9ZZZZ</name>
<dbReference type="EMBL" id="CAFBPZ010000111">
    <property type="protein sequence ID" value="CAB5041679.1"/>
    <property type="molecule type" value="Genomic_DNA"/>
</dbReference>
<keyword evidence="1" id="KW-0472">Membrane</keyword>
<organism evidence="2">
    <name type="scientific">freshwater metagenome</name>
    <dbReference type="NCBI Taxonomy" id="449393"/>
    <lineage>
        <taxon>unclassified sequences</taxon>
        <taxon>metagenomes</taxon>
        <taxon>ecological metagenomes</taxon>
    </lineage>
</organism>
<keyword evidence="1" id="KW-0812">Transmembrane</keyword>
<gene>
    <name evidence="2" type="ORF">UFOPK4237_01364</name>
</gene>
<sequence length="146" mass="17077">MPEQTPREPLTAKEKKAKRLRDLWQLDIPLVIAIALCTTFTAIEVRRAGEGVGRAWAYSIQWPLIGIICCWIWYRYRTDGNVTQGFTSKWKTNLRKLEIEAHEADRLSVQEQPKFDEADPELQEWRDYVDDLHRREPPGGPDNQKT</sequence>
<keyword evidence="1" id="KW-1133">Transmembrane helix</keyword>
<protein>
    <submittedName>
        <fullName evidence="2">Unannotated protein</fullName>
    </submittedName>
</protein>
<proteinExistence type="predicted"/>
<reference evidence="2" key="1">
    <citation type="submission" date="2020-05" db="EMBL/GenBank/DDBJ databases">
        <authorList>
            <person name="Chiriac C."/>
            <person name="Salcher M."/>
            <person name="Ghai R."/>
            <person name="Kavagutti S V."/>
        </authorList>
    </citation>
    <scope>NUCLEOTIDE SEQUENCE</scope>
</reference>
<accession>A0A6J7SK22</accession>
<evidence type="ECO:0000313" key="2">
    <source>
        <dbReference type="EMBL" id="CAB5041679.1"/>
    </source>
</evidence>
<evidence type="ECO:0000256" key="1">
    <source>
        <dbReference type="SAM" id="Phobius"/>
    </source>
</evidence>
<feature type="transmembrane region" description="Helical" evidence="1">
    <location>
        <begin position="55"/>
        <end position="74"/>
    </location>
</feature>
<dbReference type="AlphaFoldDB" id="A0A6J7SK22"/>